<comment type="caution">
    <text evidence="1">The sequence shown here is derived from an EMBL/GenBank/DDBJ whole genome shotgun (WGS) entry which is preliminary data.</text>
</comment>
<evidence type="ECO:0000313" key="2">
    <source>
        <dbReference type="Proteomes" id="UP000670092"/>
    </source>
</evidence>
<organism evidence="1 2">
    <name type="scientific">Ajellomyces capsulatus</name>
    <name type="common">Darling's disease fungus</name>
    <name type="synonym">Histoplasma capsulatum</name>
    <dbReference type="NCBI Taxonomy" id="5037"/>
    <lineage>
        <taxon>Eukaryota</taxon>
        <taxon>Fungi</taxon>
        <taxon>Dikarya</taxon>
        <taxon>Ascomycota</taxon>
        <taxon>Pezizomycotina</taxon>
        <taxon>Eurotiomycetes</taxon>
        <taxon>Eurotiomycetidae</taxon>
        <taxon>Onygenales</taxon>
        <taxon>Ajellomycetaceae</taxon>
        <taxon>Histoplasma</taxon>
    </lineage>
</organism>
<dbReference type="AlphaFoldDB" id="A0A8H7Z5J6"/>
<evidence type="ECO:0000313" key="1">
    <source>
        <dbReference type="EMBL" id="KAG5302528.1"/>
    </source>
</evidence>
<sequence>MHNQKQCHQYSMMSQALRILQLNTVRMRAIMNALISDLNTMELGMLLIQEPPFTFHKMPVRHPQWRILKIINMDTEAKKRSLIYINK</sequence>
<dbReference type="SUPFAM" id="SSF56219">
    <property type="entry name" value="DNase I-like"/>
    <property type="match status" value="1"/>
</dbReference>
<dbReference type="EMBL" id="JAEVHI010000001">
    <property type="protein sequence ID" value="KAG5302528.1"/>
    <property type="molecule type" value="Genomic_DNA"/>
</dbReference>
<protein>
    <submittedName>
        <fullName evidence="1">Uncharacterized protein</fullName>
    </submittedName>
</protein>
<dbReference type="Proteomes" id="UP000670092">
    <property type="component" value="Unassembled WGS sequence"/>
</dbReference>
<dbReference type="OrthoDB" id="4368687at2759"/>
<gene>
    <name evidence="1" type="ORF">I7I52_00203</name>
</gene>
<reference evidence="1 2" key="1">
    <citation type="submission" date="2021-01" db="EMBL/GenBank/DDBJ databases">
        <title>Chromosome-level genome assembly of a human fungal pathogen reveals clustering of transcriptionally co-regulated genes.</title>
        <authorList>
            <person name="Voorhies M."/>
            <person name="Cohen S."/>
            <person name="Shea T.P."/>
            <person name="Petrus S."/>
            <person name="Munoz J.F."/>
            <person name="Poplawski S."/>
            <person name="Goldman W.E."/>
            <person name="Michael T."/>
            <person name="Cuomo C.A."/>
            <person name="Sil A."/>
            <person name="Beyhan S."/>
        </authorList>
    </citation>
    <scope>NUCLEOTIDE SEQUENCE [LARGE SCALE GENOMIC DNA]</scope>
    <source>
        <strain evidence="1 2">G184AR</strain>
    </source>
</reference>
<dbReference type="VEuPathDB" id="FungiDB:I7I52_00203"/>
<name>A0A8H7Z5J6_AJECA</name>
<dbReference type="InterPro" id="IPR036691">
    <property type="entry name" value="Endo/exonu/phosph_ase_sf"/>
</dbReference>
<proteinExistence type="predicted"/>
<accession>A0A8H7Z5J6</accession>